<dbReference type="InterPro" id="IPR005543">
    <property type="entry name" value="PASTA_dom"/>
</dbReference>
<dbReference type="Gene3D" id="3.40.710.10">
    <property type="entry name" value="DD-peptidase/beta-lactamase superfamily"/>
    <property type="match status" value="1"/>
</dbReference>
<dbReference type="GO" id="GO:0008658">
    <property type="term" value="F:penicillin binding"/>
    <property type="evidence" value="ECO:0007669"/>
    <property type="project" value="InterPro"/>
</dbReference>
<dbReference type="PANTHER" id="PTHR30627">
    <property type="entry name" value="PEPTIDOGLYCAN D,D-TRANSPEPTIDASE"/>
    <property type="match status" value="1"/>
</dbReference>
<dbReference type="PROSITE" id="PS51178">
    <property type="entry name" value="PASTA"/>
    <property type="match status" value="1"/>
</dbReference>
<gene>
    <name evidence="4" type="ORF">EZS27_020862</name>
</gene>
<comment type="caution">
    <text evidence="4">The sequence shown here is derived from an EMBL/GenBank/DDBJ whole genome shotgun (WGS) entry which is preliminary data.</text>
</comment>
<dbReference type="SUPFAM" id="SSF54184">
    <property type="entry name" value="Penicillin-binding protein 2x (pbp-2x), c-terminal domain"/>
    <property type="match status" value="1"/>
</dbReference>
<reference evidence="4" key="1">
    <citation type="submission" date="2019-03" db="EMBL/GenBank/DDBJ databases">
        <title>Single cell metagenomics reveals metabolic interactions within the superorganism composed of flagellate Streblomastix strix and complex community of Bacteroidetes bacteria on its surface.</title>
        <authorList>
            <person name="Treitli S.C."/>
            <person name="Kolisko M."/>
            <person name="Husnik F."/>
            <person name="Keeling P."/>
            <person name="Hampl V."/>
        </authorList>
    </citation>
    <scope>NUCLEOTIDE SEQUENCE</scope>
    <source>
        <strain evidence="4">STM</strain>
    </source>
</reference>
<feature type="domain" description="PASTA" evidence="3">
    <location>
        <begin position="413"/>
        <end position="474"/>
    </location>
</feature>
<keyword evidence="2" id="KW-0472">Membrane</keyword>
<dbReference type="EMBL" id="SNRY01001504">
    <property type="protein sequence ID" value="KAA6330433.1"/>
    <property type="molecule type" value="Genomic_DNA"/>
</dbReference>
<protein>
    <submittedName>
        <fullName evidence="4">Penicillin-binding protein 2</fullName>
    </submittedName>
</protein>
<dbReference type="InterPro" id="IPR050515">
    <property type="entry name" value="Beta-lactam/transpept"/>
</dbReference>
<organism evidence="4">
    <name type="scientific">termite gut metagenome</name>
    <dbReference type="NCBI Taxonomy" id="433724"/>
    <lineage>
        <taxon>unclassified sequences</taxon>
        <taxon>metagenomes</taxon>
        <taxon>organismal metagenomes</taxon>
    </lineage>
</organism>
<dbReference type="InterPro" id="IPR001460">
    <property type="entry name" value="PCN-bd_Tpept"/>
</dbReference>
<sequence length="474" mass="52200">VITSIDVGIQDICEKALLDKLKELNAIEGIVIVMEVKTGEVKAIVNMTRDRNGQYKESRNGAISNMMEPGSTFKTASIMVALEDSKITLQDGVDTGNGIKMMHGSEMKDHNWQRGGYHYLTVPEVLMMSSNIGVSTLIDKHYGNNPDKFVEGLYRMSLHKPLHLQIPGEGIPNIRRPKDGPWSKTALPWMSIGYETQIPPINMLTFYNAIANNGVMVKPKFVTTIMRGGDVIKEYPTEVINPAICSPATLEKIRQILQKVVSEGIGKPASSKQFNISGKTGTAQISKGSVGYKNGTIDYWISFCGYFPSEAPQYSGIVVIQRSGTPASGGLMAGSVFGKIAERIYAKNLVLDIRNAIDTNNVMIPKVKRGEMIEAKTVLNGLKVNSEIKFSTKEKKEVWGRAVYSSEEIVLEKQEEFLRDFMPNVIGMGAKDIVYLLESKGLRVSLTGVGKAYKQSIPEGTLIKKGQLVTIQLK</sequence>
<dbReference type="Gene3D" id="3.30.450.330">
    <property type="match status" value="1"/>
</dbReference>
<comment type="subcellular location">
    <subcellularLocation>
        <location evidence="1">Membrane</location>
    </subcellularLocation>
</comment>
<dbReference type="Pfam" id="PF03793">
    <property type="entry name" value="PASTA"/>
    <property type="match status" value="1"/>
</dbReference>
<evidence type="ECO:0000259" key="3">
    <source>
        <dbReference type="PROSITE" id="PS51178"/>
    </source>
</evidence>
<evidence type="ECO:0000256" key="1">
    <source>
        <dbReference type="ARBA" id="ARBA00004370"/>
    </source>
</evidence>
<evidence type="ECO:0000256" key="2">
    <source>
        <dbReference type="ARBA" id="ARBA00023136"/>
    </source>
</evidence>
<dbReference type="GO" id="GO:0071555">
    <property type="term" value="P:cell wall organization"/>
    <property type="evidence" value="ECO:0007669"/>
    <property type="project" value="TreeGrafter"/>
</dbReference>
<dbReference type="CDD" id="cd06575">
    <property type="entry name" value="PASTA_Pbp2x-like_2"/>
    <property type="match status" value="1"/>
</dbReference>
<evidence type="ECO:0000313" key="4">
    <source>
        <dbReference type="EMBL" id="KAA6330433.1"/>
    </source>
</evidence>
<dbReference type="Pfam" id="PF00905">
    <property type="entry name" value="Transpeptidase"/>
    <property type="match status" value="1"/>
</dbReference>
<dbReference type="SUPFAM" id="SSF56601">
    <property type="entry name" value="beta-lactamase/transpeptidase-like"/>
    <property type="match status" value="1"/>
</dbReference>
<proteinExistence type="predicted"/>
<dbReference type="InterPro" id="IPR012338">
    <property type="entry name" value="Beta-lactam/transpept-like"/>
</dbReference>
<accession>A0A5J4RCJ7</accession>
<dbReference type="GO" id="GO:0005886">
    <property type="term" value="C:plasma membrane"/>
    <property type="evidence" value="ECO:0007669"/>
    <property type="project" value="TreeGrafter"/>
</dbReference>
<feature type="non-terminal residue" evidence="4">
    <location>
        <position position="1"/>
    </location>
</feature>
<name>A0A5J4RCJ7_9ZZZZ</name>
<dbReference type="AlphaFoldDB" id="A0A5J4RCJ7"/>
<dbReference type="PANTHER" id="PTHR30627:SF1">
    <property type="entry name" value="PEPTIDOGLYCAN D,D-TRANSPEPTIDASE FTSI"/>
    <property type="match status" value="1"/>
</dbReference>